<dbReference type="EMBL" id="JAACQH010000026">
    <property type="protein sequence ID" value="NCS91096.1"/>
    <property type="molecule type" value="Genomic_DNA"/>
</dbReference>
<reference evidence="1" key="1">
    <citation type="submission" date="2019-11" db="EMBL/GenBank/DDBJ databases">
        <title>Lipid analysis of CO2-rich subsurface aquifers suggests an autotrophy-based deep biosphere with lysolipids enriched in CPR bacteria.</title>
        <authorList>
            <person name="Probst A.J."/>
            <person name="Elling F.J."/>
            <person name="Castelle C.J."/>
            <person name="Zhu Q."/>
            <person name="Elvert M."/>
            <person name="Birarda G."/>
            <person name="Holman H.-Y."/>
            <person name="Lane K.R."/>
            <person name="Ladd B."/>
            <person name="Ryan M.C."/>
            <person name="Woyke T."/>
            <person name="Hinrichs K.-U."/>
            <person name="Banfield J.F."/>
        </authorList>
    </citation>
    <scope>NUCLEOTIDE SEQUENCE</scope>
    <source>
        <strain evidence="1">CG_2015-04_33_537</strain>
    </source>
</reference>
<dbReference type="InterPro" id="IPR029060">
    <property type="entry name" value="PIN-like_dom_sf"/>
</dbReference>
<name>A0A8J7YYA4_9ARCH</name>
<sequence length="126" mass="14589">MTRILVDTNILIDREDLKEVSEGLQELLKILNETNNKIVIHPLSLEEIKNDKNAERRDIVLSKLKSYLVIELPPNPENDNKFMSLIGETDNTHDIVDNSMLYCIYKDVANFLITEDEKIHKKALKV</sequence>
<accession>A0A8J7YYA4</accession>
<organism evidence="1 2">
    <name type="scientific">Candidatus Altarchaeum hamiconexum</name>
    <dbReference type="NCBI Taxonomy" id="1803513"/>
    <lineage>
        <taxon>Archaea</taxon>
        <taxon>Candidatus Altarchaeota</taxon>
        <taxon>Candidatus Altiarchaeia</taxon>
        <taxon>Candidatus Altarchaeales</taxon>
        <taxon>Candidatus Altarchaeaceae</taxon>
        <taxon>Candidatus Altarchaeum</taxon>
    </lineage>
</organism>
<comment type="caution">
    <text evidence="1">The sequence shown here is derived from an EMBL/GenBank/DDBJ whole genome shotgun (WGS) entry which is preliminary data.</text>
</comment>
<evidence type="ECO:0000313" key="1">
    <source>
        <dbReference type="EMBL" id="NCS91096.1"/>
    </source>
</evidence>
<feature type="non-terminal residue" evidence="1">
    <location>
        <position position="126"/>
    </location>
</feature>
<gene>
    <name evidence="1" type="ORF">GW779_01555</name>
</gene>
<proteinExistence type="predicted"/>
<dbReference type="SUPFAM" id="SSF88723">
    <property type="entry name" value="PIN domain-like"/>
    <property type="match status" value="1"/>
</dbReference>
<protein>
    <recommendedName>
        <fullName evidence="3">PIN domain-containing protein</fullName>
    </recommendedName>
</protein>
<evidence type="ECO:0008006" key="3">
    <source>
        <dbReference type="Google" id="ProtNLM"/>
    </source>
</evidence>
<dbReference type="Proteomes" id="UP000738826">
    <property type="component" value="Unassembled WGS sequence"/>
</dbReference>
<dbReference type="AlphaFoldDB" id="A0A8J7YYA4"/>
<evidence type="ECO:0000313" key="2">
    <source>
        <dbReference type="Proteomes" id="UP000738826"/>
    </source>
</evidence>